<sequence length="270" mass="30810">MSAEESKKFTPTWRNTDVSWYKKDLPEINGPARKILEQYSAINPDKIASHLYEVRTQAGKIFPYPSIGNWHFLTLGILDQPRYPEILSRLQQGQKVLDVGCGFAQDLRQLPFIDLDLGYDLFLDRAKLPSTNFIAADMLDRESDAKNIIGQIDIVYASQSFHLWGWDNQVEVGKAVTQLLNPARKCLIVGYQIGAIVPRETQKAPTKDGKTYLHDSASLQKLWDEIGEATGTKWTVEVSLDEAEIFRQFTRNWTRMCGGGFRLLLKAWDR</sequence>
<comment type="pathway">
    <text evidence="1">Secondary metabolite biosynthesis.</text>
</comment>
<dbReference type="Proteomes" id="UP000664203">
    <property type="component" value="Unassembled WGS sequence"/>
</dbReference>
<dbReference type="GO" id="GO:0016740">
    <property type="term" value="F:transferase activity"/>
    <property type="evidence" value="ECO:0007669"/>
    <property type="project" value="UniProtKB-KW"/>
</dbReference>
<keyword evidence="2" id="KW-0808">Transferase</keyword>
<evidence type="ECO:0000313" key="6">
    <source>
        <dbReference type="Proteomes" id="UP000664203"/>
    </source>
</evidence>
<comment type="similarity">
    <text evidence="4">Belongs to the class I-like SAM-binding methyltransferase superfamily.</text>
</comment>
<gene>
    <name evidence="5" type="ORF">ALECFALPRED_006900</name>
</gene>
<evidence type="ECO:0000313" key="5">
    <source>
        <dbReference type="EMBL" id="CAF9936620.1"/>
    </source>
</evidence>
<evidence type="ECO:0000256" key="3">
    <source>
        <dbReference type="ARBA" id="ARBA00022691"/>
    </source>
</evidence>
<organism evidence="5 6">
    <name type="scientific">Alectoria fallacina</name>
    <dbReference type="NCBI Taxonomy" id="1903189"/>
    <lineage>
        <taxon>Eukaryota</taxon>
        <taxon>Fungi</taxon>
        <taxon>Dikarya</taxon>
        <taxon>Ascomycota</taxon>
        <taxon>Pezizomycotina</taxon>
        <taxon>Lecanoromycetes</taxon>
        <taxon>OSLEUM clade</taxon>
        <taxon>Lecanoromycetidae</taxon>
        <taxon>Lecanorales</taxon>
        <taxon>Lecanorineae</taxon>
        <taxon>Parmeliaceae</taxon>
        <taxon>Alectoria</taxon>
    </lineage>
</organism>
<evidence type="ECO:0000256" key="1">
    <source>
        <dbReference type="ARBA" id="ARBA00005179"/>
    </source>
</evidence>
<dbReference type="EMBL" id="CAJPDR010000449">
    <property type="protein sequence ID" value="CAF9936620.1"/>
    <property type="molecule type" value="Genomic_DNA"/>
</dbReference>
<dbReference type="InterPro" id="IPR051654">
    <property type="entry name" value="Meroterpenoid_MTases"/>
</dbReference>
<evidence type="ECO:0000256" key="4">
    <source>
        <dbReference type="ARBA" id="ARBA00038314"/>
    </source>
</evidence>
<dbReference type="PANTHER" id="PTHR35897">
    <property type="entry name" value="METHYLTRANSFERASE AUSD"/>
    <property type="match status" value="1"/>
</dbReference>
<accession>A0A8H3IZG3</accession>
<dbReference type="Gene3D" id="3.40.50.150">
    <property type="entry name" value="Vaccinia Virus protein VP39"/>
    <property type="match status" value="1"/>
</dbReference>
<evidence type="ECO:0000256" key="2">
    <source>
        <dbReference type="ARBA" id="ARBA00022679"/>
    </source>
</evidence>
<dbReference type="PANTHER" id="PTHR35897:SF1">
    <property type="entry name" value="METHYLTRANSFERASE AUSD"/>
    <property type="match status" value="1"/>
</dbReference>
<keyword evidence="3" id="KW-0949">S-adenosyl-L-methionine</keyword>
<dbReference type="AlphaFoldDB" id="A0A8H3IZG3"/>
<keyword evidence="6" id="KW-1185">Reference proteome</keyword>
<dbReference type="InterPro" id="IPR029063">
    <property type="entry name" value="SAM-dependent_MTases_sf"/>
</dbReference>
<comment type="caution">
    <text evidence="5">The sequence shown here is derived from an EMBL/GenBank/DDBJ whole genome shotgun (WGS) entry which is preliminary data.</text>
</comment>
<dbReference type="OrthoDB" id="2094832at2759"/>
<reference evidence="5" key="1">
    <citation type="submission" date="2021-03" db="EMBL/GenBank/DDBJ databases">
        <authorList>
            <person name="Tagirdzhanova G."/>
        </authorList>
    </citation>
    <scope>NUCLEOTIDE SEQUENCE</scope>
</reference>
<dbReference type="SUPFAM" id="SSF53335">
    <property type="entry name" value="S-adenosyl-L-methionine-dependent methyltransferases"/>
    <property type="match status" value="1"/>
</dbReference>
<evidence type="ECO:0008006" key="7">
    <source>
        <dbReference type="Google" id="ProtNLM"/>
    </source>
</evidence>
<proteinExistence type="inferred from homology"/>
<protein>
    <recommendedName>
        <fullName evidence="7">Methyltransferase domain-containing protein</fullName>
    </recommendedName>
</protein>
<name>A0A8H3IZG3_9LECA</name>